<protein>
    <submittedName>
        <fullName evidence="3">Uncharacterized protein</fullName>
    </submittedName>
</protein>
<evidence type="ECO:0000256" key="2">
    <source>
        <dbReference type="SAM" id="SignalP"/>
    </source>
</evidence>
<gene>
    <name evidence="3" type="ORF">G7066_12045</name>
</gene>
<dbReference type="Proteomes" id="UP000503441">
    <property type="component" value="Chromosome"/>
</dbReference>
<feature type="compositionally biased region" description="Polar residues" evidence="1">
    <location>
        <begin position="117"/>
        <end position="128"/>
    </location>
</feature>
<feature type="signal peptide" evidence="2">
    <location>
        <begin position="1"/>
        <end position="18"/>
    </location>
</feature>
<evidence type="ECO:0000313" key="4">
    <source>
        <dbReference type="Proteomes" id="UP000503441"/>
    </source>
</evidence>
<dbReference type="EMBL" id="CP049933">
    <property type="protein sequence ID" value="QIM19113.1"/>
    <property type="molecule type" value="Genomic_DNA"/>
</dbReference>
<evidence type="ECO:0000313" key="3">
    <source>
        <dbReference type="EMBL" id="QIM19113.1"/>
    </source>
</evidence>
<organism evidence="3 4">
    <name type="scientific">Leucobacter coleopterorum</name>
    <dbReference type="NCBI Taxonomy" id="2714933"/>
    <lineage>
        <taxon>Bacteria</taxon>
        <taxon>Bacillati</taxon>
        <taxon>Actinomycetota</taxon>
        <taxon>Actinomycetes</taxon>
        <taxon>Micrococcales</taxon>
        <taxon>Microbacteriaceae</taxon>
        <taxon>Leucobacter</taxon>
    </lineage>
</organism>
<keyword evidence="2" id="KW-0732">Signal</keyword>
<feature type="compositionally biased region" description="Low complexity" evidence="1">
    <location>
        <begin position="58"/>
        <end position="91"/>
    </location>
</feature>
<proteinExistence type="predicted"/>
<sequence>MLALLLGLTLMPSGVAWAEETADPPVVGEAPETNAPEAGAPKGVDPQTTELPQGGEGAAETAPAEEPLASPARDLFAPSTAATPAQAPATADPDDELPSISMKLSRYRSGTDPFTPGDNSAGNDASSTNDIVRVNDTVVYKVEYSVSKSDAENLTWSVALPKGMEILEMPGYCKATGSSLLPAAAGTPRCR</sequence>
<keyword evidence="4" id="KW-1185">Reference proteome</keyword>
<feature type="region of interest" description="Disordered" evidence="1">
    <location>
        <begin position="21"/>
        <end position="128"/>
    </location>
</feature>
<evidence type="ECO:0000256" key="1">
    <source>
        <dbReference type="SAM" id="MobiDB-lite"/>
    </source>
</evidence>
<accession>A0ABX6JY11</accession>
<dbReference type="RefSeq" id="WP_166331358.1">
    <property type="nucleotide sequence ID" value="NZ_CP049933.1"/>
</dbReference>
<reference evidence="3 4" key="1">
    <citation type="submission" date="2020-03" db="EMBL/GenBank/DDBJ databases">
        <title>Leucobacter sp. nov., isolated from beetles.</title>
        <authorList>
            <person name="Hyun D.-W."/>
            <person name="Bae J.-W."/>
        </authorList>
    </citation>
    <scope>NUCLEOTIDE SEQUENCE [LARGE SCALE GENOMIC DNA]</scope>
    <source>
        <strain evidence="3 4">HDW9A</strain>
    </source>
</reference>
<feature type="chain" id="PRO_5045894326" evidence="2">
    <location>
        <begin position="19"/>
        <end position="191"/>
    </location>
</feature>
<name>A0ABX6JY11_9MICO</name>